<reference evidence="8" key="1">
    <citation type="submission" date="2015-04" db="EMBL/GenBank/DDBJ databases">
        <title>The genome sequence of the plant pathogenic Rhizarian Plasmodiophora brassicae reveals insights in its biotrophic life cycle and the origin of chitin synthesis.</title>
        <authorList>
            <person name="Schwelm A."/>
            <person name="Fogelqvist J."/>
            <person name="Knaust A."/>
            <person name="Julke S."/>
            <person name="Lilja T."/>
            <person name="Dhandapani V."/>
            <person name="Bonilla-Rosso G."/>
            <person name="Karlsson M."/>
            <person name="Shevchenko A."/>
            <person name="Choi S.R."/>
            <person name="Kim H.G."/>
            <person name="Park J.Y."/>
            <person name="Lim Y.P."/>
            <person name="Ludwig-Muller J."/>
            <person name="Dixelius C."/>
        </authorList>
    </citation>
    <scope>NUCLEOTIDE SEQUENCE</scope>
    <source>
        <tissue evidence="8">Potato root galls</tissue>
    </source>
</reference>
<keyword evidence="4 6" id="KW-0520">NAD</keyword>
<organism evidence="8">
    <name type="scientific">Spongospora subterranea</name>
    <dbReference type="NCBI Taxonomy" id="70186"/>
    <lineage>
        <taxon>Eukaryota</taxon>
        <taxon>Sar</taxon>
        <taxon>Rhizaria</taxon>
        <taxon>Endomyxa</taxon>
        <taxon>Phytomyxea</taxon>
        <taxon>Plasmodiophorida</taxon>
        <taxon>Plasmodiophoridae</taxon>
        <taxon>Spongospora</taxon>
    </lineage>
</organism>
<evidence type="ECO:0000256" key="2">
    <source>
        <dbReference type="ARBA" id="ARBA00022840"/>
    </source>
</evidence>
<dbReference type="PANTHER" id="PTHR12592:SF0">
    <property type="entry name" value="ATP-DEPENDENT (S)-NAD(P)H-HYDRATE DEHYDRATASE"/>
    <property type="match status" value="1"/>
</dbReference>
<proteinExistence type="inferred from homology"/>
<keyword evidence="6" id="KW-0597">Phosphoprotein</keyword>
<keyword evidence="5 6" id="KW-0456">Lyase</keyword>
<dbReference type="Pfam" id="PF01256">
    <property type="entry name" value="Carb_kinase"/>
    <property type="match status" value="1"/>
</dbReference>
<dbReference type="PROSITE" id="PS51383">
    <property type="entry name" value="YJEF_C_3"/>
    <property type="match status" value="1"/>
</dbReference>
<dbReference type="InterPro" id="IPR017953">
    <property type="entry name" value="Carbohydrate_kinase_pred_CS"/>
</dbReference>
<dbReference type="PROSITE" id="PS01049">
    <property type="entry name" value="YJEF_C_1"/>
    <property type="match status" value="1"/>
</dbReference>
<comment type="catalytic activity">
    <reaction evidence="6">
        <text>(6S)-NADPHX + ATP = ADP + phosphate + NADPH + H(+)</text>
        <dbReference type="Rhea" id="RHEA:32231"/>
        <dbReference type="ChEBI" id="CHEBI:15378"/>
        <dbReference type="ChEBI" id="CHEBI:30616"/>
        <dbReference type="ChEBI" id="CHEBI:43474"/>
        <dbReference type="ChEBI" id="CHEBI:57783"/>
        <dbReference type="ChEBI" id="CHEBI:64076"/>
        <dbReference type="ChEBI" id="CHEBI:456216"/>
        <dbReference type="EC" id="4.2.1.93"/>
    </reaction>
</comment>
<accession>A0A0H5QH35</accession>
<dbReference type="NCBIfam" id="TIGR00196">
    <property type="entry name" value="yjeF_cterm"/>
    <property type="match status" value="1"/>
</dbReference>
<feature type="binding site" evidence="6">
    <location>
        <begin position="229"/>
        <end position="233"/>
    </location>
    <ligand>
        <name>ATP</name>
        <dbReference type="ChEBI" id="CHEBI:30616"/>
    </ligand>
</feature>
<comment type="similarity">
    <text evidence="6">Belongs to the NnrD/CARKD family.</text>
</comment>
<dbReference type="GO" id="GO:0110051">
    <property type="term" value="P:metabolite repair"/>
    <property type="evidence" value="ECO:0007669"/>
    <property type="project" value="TreeGrafter"/>
</dbReference>
<dbReference type="GO" id="GO:0047453">
    <property type="term" value="F:ATP-dependent NAD(P)H-hydrate dehydratase activity"/>
    <property type="evidence" value="ECO:0007669"/>
    <property type="project" value="UniProtKB-UniRule"/>
</dbReference>
<evidence type="ECO:0000256" key="3">
    <source>
        <dbReference type="ARBA" id="ARBA00022857"/>
    </source>
</evidence>
<feature type="binding site" evidence="6">
    <location>
        <position position="258"/>
    </location>
    <ligand>
        <name>(6S)-NADPHX</name>
        <dbReference type="ChEBI" id="CHEBI:64076"/>
    </ligand>
</feature>
<dbReference type="AlphaFoldDB" id="A0A0H5QH35"/>
<dbReference type="EMBL" id="HACM01000515">
    <property type="protein sequence ID" value="CRZ00957.1"/>
    <property type="molecule type" value="Transcribed_RNA"/>
</dbReference>
<name>A0A0H5QH35_9EUKA</name>
<sequence>MIPDMKRADRMVMNNLSRFVPVLQDTGYKGSSGKVAVVGGSIEYTGAPYFSAKSALRAGADLAIICCHRDASSAIKSYSPDIIVRPYPEHFDVVFDEWHPQLERLRTAHVIVIGPGLGRQDDVQNVAWNVMAASRKNDKPLIIDGDGLHCDLSSLPITKWNNVIMTPNASEFQMLWNKSMDTPSREISPCPHMLGEGLLFAEVKANHNSYVQDTVALAQKYPGSTIVRKGYQDVISDGSRTWVCGWKGSRRRVSGQGDILSGICATMLGWSLRSQNHSSVEAALAACIVVRQASLLTFNEYGLSMVASDMLKNIGNAVKLFSDMESPGLGS</sequence>
<evidence type="ECO:0000256" key="1">
    <source>
        <dbReference type="ARBA" id="ARBA00022741"/>
    </source>
</evidence>
<dbReference type="InterPro" id="IPR000631">
    <property type="entry name" value="CARKD"/>
</dbReference>
<dbReference type="PANTHER" id="PTHR12592">
    <property type="entry name" value="ATP-DEPENDENT (S)-NAD(P)H-HYDRATE DEHYDRATASE FAMILY MEMBER"/>
    <property type="match status" value="1"/>
</dbReference>
<protein>
    <recommendedName>
        <fullName evidence="6">ATP-dependent (S)-NAD(P)H-hydrate dehydratase</fullName>
        <ecNumber evidence="6">4.2.1.93</ecNumber>
    </recommendedName>
    <alternativeName>
        <fullName evidence="6">ATP-dependent NAD(P)HX dehydratase</fullName>
    </alternativeName>
</protein>
<dbReference type="SUPFAM" id="SSF53613">
    <property type="entry name" value="Ribokinase-like"/>
    <property type="match status" value="1"/>
</dbReference>
<dbReference type="EC" id="4.2.1.93" evidence="6"/>
<dbReference type="GO" id="GO:0046496">
    <property type="term" value="P:nicotinamide nucleotide metabolic process"/>
    <property type="evidence" value="ECO:0007669"/>
    <property type="project" value="UniProtKB-UniRule"/>
</dbReference>
<evidence type="ECO:0000259" key="7">
    <source>
        <dbReference type="PROSITE" id="PS51383"/>
    </source>
</evidence>
<evidence type="ECO:0000313" key="8">
    <source>
        <dbReference type="EMBL" id="CRZ00957.1"/>
    </source>
</evidence>
<feature type="binding site" evidence="6">
    <location>
        <position position="116"/>
    </location>
    <ligand>
        <name>(6S)-NADPHX</name>
        <dbReference type="ChEBI" id="CHEBI:64076"/>
    </ligand>
</feature>
<evidence type="ECO:0000256" key="6">
    <source>
        <dbReference type="HAMAP-Rule" id="MF_03157"/>
    </source>
</evidence>
<comment type="catalytic activity">
    <reaction evidence="6">
        <text>(6S)-NADHX + ATP = ADP + phosphate + NADH + H(+)</text>
        <dbReference type="Rhea" id="RHEA:19017"/>
        <dbReference type="ChEBI" id="CHEBI:15378"/>
        <dbReference type="ChEBI" id="CHEBI:30616"/>
        <dbReference type="ChEBI" id="CHEBI:43474"/>
        <dbReference type="ChEBI" id="CHEBI:57945"/>
        <dbReference type="ChEBI" id="CHEBI:64074"/>
        <dbReference type="ChEBI" id="CHEBI:456216"/>
        <dbReference type="EC" id="4.2.1.93"/>
    </reaction>
</comment>
<evidence type="ECO:0000256" key="5">
    <source>
        <dbReference type="ARBA" id="ARBA00023239"/>
    </source>
</evidence>
<dbReference type="InterPro" id="IPR029056">
    <property type="entry name" value="Ribokinase-like"/>
</dbReference>
<feature type="binding site" evidence="6">
    <location>
        <begin position="248"/>
        <end position="257"/>
    </location>
    <ligand>
        <name>ATP</name>
        <dbReference type="ChEBI" id="CHEBI:30616"/>
    </ligand>
</feature>
<dbReference type="Gene3D" id="3.40.1190.20">
    <property type="match status" value="1"/>
</dbReference>
<feature type="domain" description="YjeF C-terminal" evidence="7">
    <location>
        <begin position="12"/>
        <end position="321"/>
    </location>
</feature>
<keyword evidence="1 6" id="KW-0547">Nucleotide-binding</keyword>
<keyword evidence="3" id="KW-0521">NADP</keyword>
<comment type="function">
    <text evidence="6">Catalyzes the dehydration of the S-form of NAD(P)HX at the expense of ATP, which is converted to ADP. Together with NAD(P)HX epimerase, which catalyzes the epimerization of the S- and R-forms, the enzyme allows the repair of both epimers of NAD(P)HX, a damaged form of NAD(P)H that is a result of enzymatic or heat-dependent hydration.</text>
</comment>
<dbReference type="CDD" id="cd01171">
    <property type="entry name" value="YXKO-related"/>
    <property type="match status" value="1"/>
</dbReference>
<evidence type="ECO:0000256" key="4">
    <source>
        <dbReference type="ARBA" id="ARBA00023027"/>
    </source>
</evidence>
<feature type="binding site" evidence="6">
    <location>
        <begin position="168"/>
        <end position="174"/>
    </location>
    <ligand>
        <name>(6S)-NADPHX</name>
        <dbReference type="ChEBI" id="CHEBI:64076"/>
    </ligand>
</feature>
<comment type="cofactor">
    <cofactor evidence="6">
        <name>Mg(2+)</name>
        <dbReference type="ChEBI" id="CHEBI:18420"/>
    </cofactor>
</comment>
<dbReference type="GO" id="GO:0005524">
    <property type="term" value="F:ATP binding"/>
    <property type="evidence" value="ECO:0007669"/>
    <property type="project" value="UniProtKB-KW"/>
</dbReference>
<keyword evidence="2 6" id="KW-0067">ATP-binding</keyword>
<dbReference type="HAMAP" id="MF_01965">
    <property type="entry name" value="NADHX_dehydratase"/>
    <property type="match status" value="1"/>
</dbReference>